<evidence type="ECO:0000256" key="3">
    <source>
        <dbReference type="ARBA" id="ARBA00022833"/>
    </source>
</evidence>
<keyword evidence="8" id="KW-1185">Reference proteome</keyword>
<feature type="compositionally biased region" description="Low complexity" evidence="5">
    <location>
        <begin position="54"/>
        <end position="90"/>
    </location>
</feature>
<dbReference type="PROSITE" id="PS50178">
    <property type="entry name" value="ZF_FYVE"/>
    <property type="match status" value="1"/>
</dbReference>
<dbReference type="InterPro" id="IPR000306">
    <property type="entry name" value="Znf_FYVE"/>
</dbReference>
<dbReference type="PANTHER" id="PTHR13510:SF44">
    <property type="entry name" value="RABENOSYN-5"/>
    <property type="match status" value="1"/>
</dbReference>
<dbReference type="AlphaFoldDB" id="A0A409YYJ3"/>
<dbReference type="Gene3D" id="3.30.40.10">
    <property type="entry name" value="Zinc/RING finger domain, C3HC4 (zinc finger)"/>
    <property type="match status" value="1"/>
</dbReference>
<comment type="caution">
    <text evidence="7">The sequence shown here is derived from an EMBL/GenBank/DDBJ whole genome shotgun (WGS) entry which is preliminary data.</text>
</comment>
<dbReference type="GO" id="GO:0008270">
    <property type="term" value="F:zinc ion binding"/>
    <property type="evidence" value="ECO:0007669"/>
    <property type="project" value="UniProtKB-KW"/>
</dbReference>
<proteinExistence type="predicted"/>
<feature type="compositionally biased region" description="Pro residues" evidence="5">
    <location>
        <begin position="1"/>
        <end position="10"/>
    </location>
</feature>
<dbReference type="InterPro" id="IPR017455">
    <property type="entry name" value="Znf_FYVE-rel"/>
</dbReference>
<evidence type="ECO:0000256" key="1">
    <source>
        <dbReference type="ARBA" id="ARBA00022723"/>
    </source>
</evidence>
<evidence type="ECO:0000313" key="8">
    <source>
        <dbReference type="Proteomes" id="UP000284842"/>
    </source>
</evidence>
<dbReference type="EMBL" id="NHTK01000155">
    <property type="protein sequence ID" value="PPR08087.1"/>
    <property type="molecule type" value="Genomic_DNA"/>
</dbReference>
<keyword evidence="3" id="KW-0862">Zinc</keyword>
<evidence type="ECO:0000256" key="4">
    <source>
        <dbReference type="PROSITE-ProRule" id="PRU00091"/>
    </source>
</evidence>
<evidence type="ECO:0000256" key="5">
    <source>
        <dbReference type="SAM" id="MobiDB-lite"/>
    </source>
</evidence>
<dbReference type="SUPFAM" id="SSF57903">
    <property type="entry name" value="FYVE/PHD zinc finger"/>
    <property type="match status" value="1"/>
</dbReference>
<dbReference type="Gene3D" id="4.10.860.20">
    <property type="entry name" value="Rabenosyn, Rab binding domain"/>
    <property type="match status" value="1"/>
</dbReference>
<dbReference type="FunCoup" id="A0A409YYJ3">
    <property type="interactions" value="62"/>
</dbReference>
<organism evidence="7 8">
    <name type="scientific">Panaeolus cyanescens</name>
    <dbReference type="NCBI Taxonomy" id="181874"/>
    <lineage>
        <taxon>Eukaryota</taxon>
        <taxon>Fungi</taxon>
        <taxon>Dikarya</taxon>
        <taxon>Basidiomycota</taxon>
        <taxon>Agaricomycotina</taxon>
        <taxon>Agaricomycetes</taxon>
        <taxon>Agaricomycetidae</taxon>
        <taxon>Agaricales</taxon>
        <taxon>Agaricineae</taxon>
        <taxon>Galeropsidaceae</taxon>
        <taxon>Panaeolus</taxon>
    </lineage>
</organism>
<dbReference type="CDD" id="cd15737">
    <property type="entry name" value="FYVE2_Vac1p_like"/>
    <property type="match status" value="1"/>
</dbReference>
<dbReference type="Proteomes" id="UP000284842">
    <property type="component" value="Unassembled WGS sequence"/>
</dbReference>
<dbReference type="STRING" id="181874.A0A409YYJ3"/>
<dbReference type="InterPro" id="IPR021565">
    <property type="entry name" value="Rbsn_Rab-bd"/>
</dbReference>
<sequence length="629" mass="70031">MSAPSSPPASPSYVPYQAYKPKRHSRNISNASLTAENLLPIRSPLNEPVSLPASTTELVSESSLLTVPSLESTATSSESTSSSSMSTSPTSPTPPAQKRGTTFRRIPHKTTTSNKPSQPSHLRTVSTASSSHNVPNVSSPQPLPPPELLPSPSVTPVHLPRVSSPAILSSVPLPPIEFPTSTPSPNPISPSSSQQSKQSQASLDKPSKQTPAMSAPYRAGFQPKGVYRPLTDEFLHIRRSKRDGDGENRLQRIERTKLERRLEKLVDLHFPIDPPPKSPLSKRPTELKRPSSIFSLRNLTMEDAGDFWRGVVNGRTHTEIRVAEQRITPWQEDSTVNKCPLCLTPFHPLTNRKHHCRLCGQIVCSLPVKYPQRPALCSTLFVVDSITRRIEEVGEGIHYGVRKKKVSGTSKSGTQDEEDKFLKGVRICSNCRPVLLKQQYEDEIHAIPSVVKLYERLIALEEEIEEALPKFQELILNLSHQEQPTKEASTSRRRLLDSFVQYDKLSKRIRSLPCPNGPGSSQDRVQMAILNRANAFLQKNMFPLQSLPTSGLSSRSAKPAGSDYDARDSDVPNMDAVLMQTLQPLLEQEALLENFIEEAKNQRKFEDVRSLKQNLAEIRREIEKIMPNP</sequence>
<feature type="compositionally biased region" description="Pro residues" evidence="5">
    <location>
        <begin position="174"/>
        <end position="188"/>
    </location>
</feature>
<evidence type="ECO:0000256" key="2">
    <source>
        <dbReference type="ARBA" id="ARBA00022771"/>
    </source>
</evidence>
<dbReference type="InterPro" id="IPR036531">
    <property type="entry name" value="Rbsn_Rab-bd_sf"/>
</dbReference>
<feature type="region of interest" description="Disordered" evidence="5">
    <location>
        <begin position="1"/>
        <end position="154"/>
    </location>
</feature>
<feature type="domain" description="FYVE-type" evidence="6">
    <location>
        <begin position="333"/>
        <end position="436"/>
    </location>
</feature>
<dbReference type="PANTHER" id="PTHR13510">
    <property type="entry name" value="FYVE-FINGER-CONTAINING RAB5 EFFECTOR PROTEIN RABENOSYN-5-RELATED"/>
    <property type="match status" value="1"/>
</dbReference>
<protein>
    <recommendedName>
        <fullName evidence="6">FYVE-type domain-containing protein</fullName>
    </recommendedName>
</protein>
<dbReference type="SMART" id="SM00064">
    <property type="entry name" value="FYVE"/>
    <property type="match status" value="1"/>
</dbReference>
<dbReference type="InterPro" id="IPR013083">
    <property type="entry name" value="Znf_RING/FYVE/PHD"/>
</dbReference>
<evidence type="ECO:0000259" key="6">
    <source>
        <dbReference type="PROSITE" id="PS50178"/>
    </source>
</evidence>
<dbReference type="Pfam" id="PF01363">
    <property type="entry name" value="FYVE"/>
    <property type="match status" value="1"/>
</dbReference>
<dbReference type="SUPFAM" id="SSF140125">
    <property type="entry name" value="Rabenosyn-5 Rab-binding domain-like"/>
    <property type="match status" value="1"/>
</dbReference>
<dbReference type="Pfam" id="PF11464">
    <property type="entry name" value="Rbsn"/>
    <property type="match status" value="1"/>
</dbReference>
<dbReference type="InterPro" id="IPR052727">
    <property type="entry name" value="Rab4/Rab5_effector"/>
</dbReference>
<accession>A0A409YYJ3</accession>
<reference evidence="7 8" key="1">
    <citation type="journal article" date="2018" name="Evol. Lett.">
        <title>Horizontal gene cluster transfer increased hallucinogenic mushroom diversity.</title>
        <authorList>
            <person name="Reynolds H.T."/>
            <person name="Vijayakumar V."/>
            <person name="Gluck-Thaler E."/>
            <person name="Korotkin H.B."/>
            <person name="Matheny P.B."/>
            <person name="Slot J.C."/>
        </authorList>
    </citation>
    <scope>NUCLEOTIDE SEQUENCE [LARGE SCALE GENOMIC DNA]</scope>
    <source>
        <strain evidence="7 8">2629</strain>
    </source>
</reference>
<dbReference type="InParanoid" id="A0A409YYJ3"/>
<dbReference type="OrthoDB" id="166134at2759"/>
<gene>
    <name evidence="7" type="ORF">CVT24_010548</name>
</gene>
<feature type="compositionally biased region" description="Low complexity" evidence="5">
    <location>
        <begin position="129"/>
        <end position="140"/>
    </location>
</feature>
<keyword evidence="2 4" id="KW-0863">Zinc-finger</keyword>
<feature type="compositionally biased region" description="Polar residues" evidence="5">
    <location>
        <begin position="109"/>
        <end position="128"/>
    </location>
</feature>
<dbReference type="InterPro" id="IPR011011">
    <property type="entry name" value="Znf_FYVE_PHD"/>
</dbReference>
<keyword evidence="1" id="KW-0479">Metal-binding</keyword>
<name>A0A409YYJ3_9AGAR</name>
<evidence type="ECO:0000313" key="7">
    <source>
        <dbReference type="EMBL" id="PPR08087.1"/>
    </source>
</evidence>
<feature type="region of interest" description="Disordered" evidence="5">
    <location>
        <begin position="174"/>
        <end position="224"/>
    </location>
</feature>
<feature type="compositionally biased region" description="Low complexity" evidence="5">
    <location>
        <begin position="189"/>
        <end position="202"/>
    </location>
</feature>